<sequence length="66" mass="7638">MMDVTINSDYAIAEGQCYNCGKWFENTLPLNGHKHMIECDCGFENTTHELTEDADDRHFPFPYYTG</sequence>
<dbReference type="EMBL" id="JBHTAX010000006">
    <property type="protein sequence ID" value="MFC7193118.1"/>
    <property type="molecule type" value="Genomic_DNA"/>
</dbReference>
<dbReference type="RefSeq" id="WP_264556816.1">
    <property type="nucleotide sequence ID" value="NZ_CP109982.1"/>
</dbReference>
<gene>
    <name evidence="1" type="ORF">ACFQL7_25550</name>
    <name evidence="2" type="ORF">ACFQL7_27295</name>
</gene>
<protein>
    <recommendedName>
        <fullName evidence="4">C2H2-type domain-containing protein</fullName>
    </recommendedName>
</protein>
<reference evidence="2" key="1">
    <citation type="journal article" date="2014" name="Int. J. Syst. Evol. Microbiol.">
        <title>Complete genome sequence of Corynebacterium casei LMG S-19264T (=DSM 44701T), isolated from a smear-ripened cheese.</title>
        <authorList>
            <consortium name="US DOE Joint Genome Institute (JGI-PGF)"/>
            <person name="Walter F."/>
            <person name="Albersmeier A."/>
            <person name="Kalinowski J."/>
            <person name="Ruckert C."/>
        </authorList>
    </citation>
    <scope>NUCLEOTIDE SEQUENCE [LARGE SCALE GENOMIC DNA]</scope>
    <source>
        <strain evidence="2">NBRC 107106</strain>
    </source>
</reference>
<proteinExistence type="predicted"/>
<dbReference type="EMBL" id="JBHTAX010000006">
    <property type="protein sequence ID" value="MFC7192841.1"/>
    <property type="molecule type" value="Genomic_DNA"/>
</dbReference>
<keyword evidence="3" id="KW-1185">Reference proteome</keyword>
<accession>A0ABD5YYL5</accession>
<reference evidence="3" key="2">
    <citation type="journal article" date="2019" name="Int. J. Syst. Evol. Microbiol.">
        <title>The Global Catalogue of Microorganisms (GCM) 10K type strain sequencing project: providing services to taxonomists for standard genome sequencing and annotation.</title>
        <authorList>
            <consortium name="The Broad Institute Genomics Platform"/>
            <consortium name="The Broad Institute Genome Sequencing Center for Infectious Disease"/>
            <person name="Wu L."/>
            <person name="Ma J."/>
        </authorList>
    </citation>
    <scope>NUCLEOTIDE SEQUENCE [LARGE SCALE GENOMIC DNA]</scope>
    <source>
        <strain evidence="3">RDMS1</strain>
    </source>
</reference>
<reference evidence="2" key="3">
    <citation type="submission" date="2024-09" db="EMBL/GenBank/DDBJ databases">
        <authorList>
            <person name="Sun Q."/>
        </authorList>
    </citation>
    <scope>NUCLEOTIDE SEQUENCE</scope>
    <source>
        <strain evidence="2">NBRC 107106</strain>
    </source>
</reference>
<name>A0ABD5YYL5_9EURY</name>
<evidence type="ECO:0000313" key="3">
    <source>
        <dbReference type="Proteomes" id="UP001596417"/>
    </source>
</evidence>
<evidence type="ECO:0000313" key="1">
    <source>
        <dbReference type="EMBL" id="MFC7192841.1"/>
    </source>
</evidence>
<dbReference type="GeneID" id="76202633"/>
<dbReference type="AlphaFoldDB" id="A0ABD5YYL5"/>
<comment type="caution">
    <text evidence="2">The sequence shown here is derived from an EMBL/GenBank/DDBJ whole genome shotgun (WGS) entry which is preliminary data.</text>
</comment>
<organism evidence="2 3">
    <name type="scientific">Halocatena marina</name>
    <dbReference type="NCBI Taxonomy" id="2934937"/>
    <lineage>
        <taxon>Archaea</taxon>
        <taxon>Methanobacteriati</taxon>
        <taxon>Methanobacteriota</taxon>
        <taxon>Stenosarchaea group</taxon>
        <taxon>Halobacteria</taxon>
        <taxon>Halobacteriales</taxon>
        <taxon>Natronomonadaceae</taxon>
        <taxon>Halocatena</taxon>
    </lineage>
</organism>
<evidence type="ECO:0000313" key="2">
    <source>
        <dbReference type="EMBL" id="MFC7193118.1"/>
    </source>
</evidence>
<dbReference type="Proteomes" id="UP001596417">
    <property type="component" value="Unassembled WGS sequence"/>
</dbReference>
<evidence type="ECO:0008006" key="4">
    <source>
        <dbReference type="Google" id="ProtNLM"/>
    </source>
</evidence>